<dbReference type="Pfam" id="PF00581">
    <property type="entry name" value="Rhodanese"/>
    <property type="match status" value="1"/>
</dbReference>
<evidence type="ECO:0000256" key="1">
    <source>
        <dbReference type="SAM" id="Phobius"/>
    </source>
</evidence>
<keyword evidence="1" id="KW-0812">Transmembrane</keyword>
<dbReference type="SMART" id="SM00450">
    <property type="entry name" value="RHOD"/>
    <property type="match status" value="1"/>
</dbReference>
<dbReference type="PANTHER" id="PTHR45431:SF7">
    <property type="entry name" value="RHODANESE DOMAIN-CONTAINING PROTEIN"/>
    <property type="match status" value="1"/>
</dbReference>
<dbReference type="EMBL" id="KI517748">
    <property type="protein sequence ID" value="ESQ31077.1"/>
    <property type="molecule type" value="Genomic_DNA"/>
</dbReference>
<dbReference type="InterPro" id="IPR052367">
    <property type="entry name" value="Thiosulfate_ST/Rhodanese-like"/>
</dbReference>
<dbReference type="AlphaFoldDB" id="V4KMD8"/>
<keyword evidence="1" id="KW-0472">Membrane</keyword>
<reference evidence="3 4" key="1">
    <citation type="journal article" date="2013" name="Front. Plant Sci.">
        <title>The Reference Genome of the Halophytic Plant Eutrema salsugineum.</title>
        <authorList>
            <person name="Yang R."/>
            <person name="Jarvis D.E."/>
            <person name="Chen H."/>
            <person name="Beilstein M.A."/>
            <person name="Grimwood J."/>
            <person name="Jenkins J."/>
            <person name="Shu S."/>
            <person name="Prochnik S."/>
            <person name="Xin M."/>
            <person name="Ma C."/>
            <person name="Schmutz J."/>
            <person name="Wing R.A."/>
            <person name="Mitchell-Olds T."/>
            <person name="Schumaker K.S."/>
            <person name="Wang X."/>
        </authorList>
    </citation>
    <scope>NUCLEOTIDE SEQUENCE [LARGE SCALE GENOMIC DNA]</scope>
</reference>
<sequence length="152" mass="16319">MAEGRVPTTSVSVIVAHDLLLAGHRYLDVRTPEEFSQGHACGAINVPYMKRGDSGFTMLKLDLCVCICFFFLFLQKKKGVIVNEAGMSKNPSFLEQVSSHFGEADKIIVGCQSGGRSLKATAELLDAGFTGVTDIAGGYAAWTQNGLPTQED</sequence>
<dbReference type="GO" id="GO:0009507">
    <property type="term" value="C:chloroplast"/>
    <property type="evidence" value="ECO:0007669"/>
    <property type="project" value="EnsemblPlants"/>
</dbReference>
<gene>
    <name evidence="3" type="ORF">EUTSA_v10005068mg</name>
</gene>
<evidence type="ECO:0000313" key="4">
    <source>
        <dbReference type="Proteomes" id="UP000030689"/>
    </source>
</evidence>
<evidence type="ECO:0000313" key="3">
    <source>
        <dbReference type="EMBL" id="ESQ31077.1"/>
    </source>
</evidence>
<keyword evidence="1" id="KW-1133">Transmembrane helix</keyword>
<protein>
    <recommendedName>
        <fullName evidence="2">Rhodanese domain-containing protein</fullName>
    </recommendedName>
</protein>
<name>V4KMD8_EUTSA</name>
<dbReference type="CDD" id="cd00158">
    <property type="entry name" value="RHOD"/>
    <property type="match status" value="1"/>
</dbReference>
<evidence type="ECO:0000259" key="2">
    <source>
        <dbReference type="PROSITE" id="PS50206"/>
    </source>
</evidence>
<dbReference type="Gene3D" id="3.40.250.10">
    <property type="entry name" value="Rhodanese-like domain"/>
    <property type="match status" value="1"/>
</dbReference>
<proteinExistence type="predicted"/>
<dbReference type="PANTHER" id="PTHR45431">
    <property type="entry name" value="RHODANESE-LIKE DOMAIN-CONTAINING PROTEIN 15, CHLOROPLASTIC"/>
    <property type="match status" value="1"/>
</dbReference>
<dbReference type="Gramene" id="ESQ31077">
    <property type="protein sequence ID" value="ESQ31077"/>
    <property type="gene ID" value="EUTSA_v10005068mg"/>
</dbReference>
<dbReference type="GO" id="GO:0004792">
    <property type="term" value="F:thiosulfate-cyanide sulfurtransferase activity"/>
    <property type="evidence" value="ECO:0007669"/>
    <property type="project" value="EnsemblPlants"/>
</dbReference>
<feature type="transmembrane region" description="Helical" evidence="1">
    <location>
        <begin position="55"/>
        <end position="74"/>
    </location>
</feature>
<dbReference type="eggNOG" id="KOG1530">
    <property type="taxonomic scope" value="Eukaryota"/>
</dbReference>
<dbReference type="InterPro" id="IPR001763">
    <property type="entry name" value="Rhodanese-like_dom"/>
</dbReference>
<dbReference type="OrthoDB" id="566238at2759"/>
<feature type="domain" description="Rhodanese" evidence="2">
    <location>
        <begin position="20"/>
        <end position="151"/>
    </location>
</feature>
<keyword evidence="4" id="KW-1185">Reference proteome</keyword>
<dbReference type="InterPro" id="IPR036873">
    <property type="entry name" value="Rhodanese-like_dom_sf"/>
</dbReference>
<dbReference type="STRING" id="72664.V4KMD8"/>
<organism evidence="3 4">
    <name type="scientific">Eutrema salsugineum</name>
    <name type="common">Saltwater cress</name>
    <name type="synonym">Sisymbrium salsugineum</name>
    <dbReference type="NCBI Taxonomy" id="72664"/>
    <lineage>
        <taxon>Eukaryota</taxon>
        <taxon>Viridiplantae</taxon>
        <taxon>Streptophyta</taxon>
        <taxon>Embryophyta</taxon>
        <taxon>Tracheophyta</taxon>
        <taxon>Spermatophyta</taxon>
        <taxon>Magnoliopsida</taxon>
        <taxon>eudicotyledons</taxon>
        <taxon>Gunneridae</taxon>
        <taxon>Pentapetalae</taxon>
        <taxon>rosids</taxon>
        <taxon>malvids</taxon>
        <taxon>Brassicales</taxon>
        <taxon>Brassicaceae</taxon>
        <taxon>Eutremeae</taxon>
        <taxon>Eutrema</taxon>
    </lineage>
</organism>
<dbReference type="Proteomes" id="UP000030689">
    <property type="component" value="Unassembled WGS sequence"/>
</dbReference>
<dbReference type="PROSITE" id="PS50206">
    <property type="entry name" value="RHODANESE_3"/>
    <property type="match status" value="1"/>
</dbReference>
<accession>V4KMD8</accession>
<dbReference type="SUPFAM" id="SSF52821">
    <property type="entry name" value="Rhodanese/Cell cycle control phosphatase"/>
    <property type="match status" value="1"/>
</dbReference>